<evidence type="ECO:0000313" key="1">
    <source>
        <dbReference type="EMBL" id="ERL65485.1"/>
    </source>
</evidence>
<dbReference type="EMBL" id="KI271586">
    <property type="protein sequence ID" value="ERL65485.1"/>
    <property type="molecule type" value="Genomic_DNA"/>
</dbReference>
<dbReference type="AlphaFoldDB" id="U4TPW3"/>
<dbReference type="eggNOG" id="ENOG5030BBC">
    <property type="taxonomic scope" value="Bacteria"/>
</dbReference>
<protein>
    <submittedName>
        <fullName evidence="1">Uncharacterized protein</fullName>
    </submittedName>
</protein>
<proteinExistence type="predicted"/>
<organism evidence="1 2">
    <name type="scientific">Schleiferilactobacillus shenzhenensis LY-73</name>
    <dbReference type="NCBI Taxonomy" id="1231336"/>
    <lineage>
        <taxon>Bacteria</taxon>
        <taxon>Bacillati</taxon>
        <taxon>Bacillota</taxon>
        <taxon>Bacilli</taxon>
        <taxon>Lactobacillales</taxon>
        <taxon>Lactobacillaceae</taxon>
        <taxon>Schleiferilactobacillus</taxon>
    </lineage>
</organism>
<name>U4TPW3_9LACO</name>
<dbReference type="HOGENOM" id="CLU_2973872_0_0_9"/>
<sequence length="58" mass="6477">MEDHRFSKVRGKIEVVLEQSVIMSVADQWLVNNANGRICVSKKKLSVVADDEKQCSAS</sequence>
<evidence type="ECO:0000313" key="2">
    <source>
        <dbReference type="Proteomes" id="UP000030647"/>
    </source>
</evidence>
<keyword evidence="2" id="KW-1185">Reference proteome</keyword>
<reference evidence="2" key="1">
    <citation type="journal article" date="2013" name="Genome Announc.">
        <title>Whole-Genome Sequencing of Lactobacillus shenzhenensis Strain LY-73T.</title>
        <authorList>
            <person name="Lin Z."/>
            <person name="Liu Z."/>
            <person name="Yang R."/>
            <person name="Zou Y."/>
            <person name="Wan D."/>
            <person name="Chen J."/>
            <person name="Guo M."/>
            <person name="Zhao J."/>
            <person name="Fang C."/>
            <person name="Yang R."/>
            <person name="Liu F."/>
        </authorList>
    </citation>
    <scope>NUCLEOTIDE SEQUENCE [LARGE SCALE GENOMIC DNA]</scope>
    <source>
        <strain evidence="2">LY-73</strain>
    </source>
</reference>
<gene>
    <name evidence="1" type="ORF">L248_2558</name>
</gene>
<dbReference type="Proteomes" id="UP000030647">
    <property type="component" value="Unassembled WGS sequence"/>
</dbReference>
<accession>U4TPW3</accession>